<dbReference type="GO" id="GO:0016020">
    <property type="term" value="C:membrane"/>
    <property type="evidence" value="ECO:0007669"/>
    <property type="project" value="UniProtKB-SubCell"/>
</dbReference>
<feature type="compositionally biased region" description="Low complexity" evidence="6">
    <location>
        <begin position="726"/>
        <end position="748"/>
    </location>
</feature>
<dbReference type="EMBL" id="MVBO01000079">
    <property type="protein sequence ID" value="OZJ03567.1"/>
    <property type="molecule type" value="Genomic_DNA"/>
</dbReference>
<accession>A0A261XYW6</accession>
<dbReference type="InterPro" id="IPR018247">
    <property type="entry name" value="EF_Hand_1_Ca_BS"/>
</dbReference>
<dbReference type="SUPFAM" id="SSF50182">
    <property type="entry name" value="Sm-like ribonucleoproteins"/>
    <property type="match status" value="1"/>
</dbReference>
<feature type="region of interest" description="Disordered" evidence="6">
    <location>
        <begin position="23"/>
        <end position="52"/>
    </location>
</feature>
<comment type="caution">
    <text evidence="9">The sequence shown here is derived from an EMBL/GenBank/DDBJ whole genome shotgun (WGS) entry which is preliminary data.</text>
</comment>
<reference evidence="9 10" key="1">
    <citation type="journal article" date="2017" name="Mycologia">
        <title>Bifiguratus adelaidae, gen. et sp. nov., a new member of Mucoromycotina in endophytic and soil-dwelling habitats.</title>
        <authorList>
            <person name="Torres-Cruz T.J."/>
            <person name="Billingsley Tobias T.L."/>
            <person name="Almatruk M."/>
            <person name="Hesse C."/>
            <person name="Kuske C.R."/>
            <person name="Desiro A."/>
            <person name="Benucci G.M."/>
            <person name="Bonito G."/>
            <person name="Stajich J.E."/>
            <person name="Dunlap C."/>
            <person name="Arnold A.E."/>
            <person name="Porras-Alfaro A."/>
        </authorList>
    </citation>
    <scope>NUCLEOTIDE SEQUENCE [LARGE SCALE GENOMIC DNA]</scope>
    <source>
        <strain evidence="9 10">AZ0501</strain>
    </source>
</reference>
<keyword evidence="4 7" id="KW-1133">Transmembrane helix</keyword>
<dbReference type="Proteomes" id="UP000242875">
    <property type="component" value="Unassembled WGS sequence"/>
</dbReference>
<evidence type="ECO:0000256" key="7">
    <source>
        <dbReference type="SAM" id="Phobius"/>
    </source>
</evidence>
<evidence type="ECO:0000256" key="4">
    <source>
        <dbReference type="ARBA" id="ARBA00022989"/>
    </source>
</evidence>
<sequence length="854" mass="96004">MSTAPVNEQSALLYEDIPLRREYPQPPMEQSTTPSAHSNASPPPEYQNRQENDPNDAYYEEEVYKKEKRRSFLYRGIVYLKNLSMITRVVFVYIIPVWIVLAIPIVLGFVLFPKALIGGVPLGWWGVYFAIFCTAFFGARIPMHYVPNIIQWFFGTLDIQTKTYMDYARYTQTYLAYVVFAVIANVAYYPIVVVHNNQGGRYQSYDQIIQKLLGIMLIGSVIWAVEKLLLQALALTFHKKQYRDRIETSKFHMAILTRLNQTSEKILHYRAQQTVSSSGLSTPMAVMATQGAKNLLWTARMLAGKAASTIGNIAAEVTGNSLEDDADILNFIFSTADARRLAQHIYRAYVPKSRQYLLLSDFLPAFDNDEEYTEQVFAAFDKDGSRDLTKEELTIAVVEMYKDRKSIVASMRDLDSAVGKLDSILMAIMFVILILVIVAFFDVNFGSYVAAVGSTVLSISFVISPTAQQIMTDILFLFVSHPFDVGDRVDIDAESYTVKEMGLLNTIFDRSDGKEVYFPNYILATKPILNIRRSGIMGEAVSLSINMDTSFEQIEQLRLKMNAFLETEPKEFFPTTDITIADFEDLQLMKISIAIPHKSNWQDIGKAAQRRNKFMCVLKSAIAELGIQYQPKTLRYRKMTEDTVQPALISTPTQPASGERDSSNGEGTVEGTITVTEPPKYTDLGVKSDALDFVQDAMDDRRNQRLESIAEDEAITSDRDYLSPLSNIRSRSQSIRRSNSRSRSINRSIGRRSNDTTRSRGKASDHGATYEMMPTIESGNLARNSSLRYHPSYRAGSGQSGSRNLGEGAGSRSLSNDVGSPSSGDYFSSQMAVQTQQQQAVSNAQMYQDMSNNM</sequence>
<evidence type="ECO:0000256" key="2">
    <source>
        <dbReference type="ARBA" id="ARBA00022692"/>
    </source>
</evidence>
<dbReference type="InterPro" id="IPR010920">
    <property type="entry name" value="LSM_dom_sf"/>
</dbReference>
<evidence type="ECO:0000256" key="6">
    <source>
        <dbReference type="SAM" id="MobiDB-lite"/>
    </source>
</evidence>
<dbReference type="InterPro" id="IPR002048">
    <property type="entry name" value="EF_hand_dom"/>
</dbReference>
<organism evidence="9 10">
    <name type="scientific">Bifiguratus adelaidae</name>
    <dbReference type="NCBI Taxonomy" id="1938954"/>
    <lineage>
        <taxon>Eukaryota</taxon>
        <taxon>Fungi</taxon>
        <taxon>Fungi incertae sedis</taxon>
        <taxon>Mucoromycota</taxon>
        <taxon>Mucoromycotina</taxon>
        <taxon>Endogonomycetes</taxon>
        <taxon>Endogonales</taxon>
        <taxon>Endogonales incertae sedis</taxon>
        <taxon>Bifiguratus</taxon>
    </lineage>
</organism>
<keyword evidence="3" id="KW-0106">Calcium</keyword>
<dbReference type="GO" id="GO:0005509">
    <property type="term" value="F:calcium ion binding"/>
    <property type="evidence" value="ECO:0007669"/>
    <property type="project" value="InterPro"/>
</dbReference>
<dbReference type="GO" id="GO:0006874">
    <property type="term" value="P:intracellular calcium ion homeostasis"/>
    <property type="evidence" value="ECO:0007669"/>
    <property type="project" value="TreeGrafter"/>
</dbReference>
<evidence type="ECO:0000313" key="10">
    <source>
        <dbReference type="Proteomes" id="UP000242875"/>
    </source>
</evidence>
<dbReference type="PANTHER" id="PTHR31323:SF15">
    <property type="entry name" value="MECHANOSENSITIVE ION CHANNEL PROTEIN MSY1"/>
    <property type="match status" value="1"/>
</dbReference>
<evidence type="ECO:0000256" key="3">
    <source>
        <dbReference type="ARBA" id="ARBA00022837"/>
    </source>
</evidence>
<evidence type="ECO:0000256" key="5">
    <source>
        <dbReference type="ARBA" id="ARBA00023136"/>
    </source>
</evidence>
<feature type="region of interest" description="Disordered" evidence="6">
    <location>
        <begin position="726"/>
        <end position="776"/>
    </location>
</feature>
<evidence type="ECO:0000259" key="8">
    <source>
        <dbReference type="PROSITE" id="PS50222"/>
    </source>
</evidence>
<keyword evidence="10" id="KW-1185">Reference proteome</keyword>
<dbReference type="GO" id="GO:0005262">
    <property type="term" value="F:calcium channel activity"/>
    <property type="evidence" value="ECO:0007669"/>
    <property type="project" value="TreeGrafter"/>
</dbReference>
<feature type="compositionally biased region" description="Basic and acidic residues" evidence="6">
    <location>
        <begin position="752"/>
        <end position="765"/>
    </location>
</feature>
<dbReference type="InterPro" id="IPR011992">
    <property type="entry name" value="EF-hand-dom_pair"/>
</dbReference>
<keyword evidence="5 7" id="KW-0472">Membrane</keyword>
<dbReference type="Pfam" id="PF25886">
    <property type="entry name" value="Msy1"/>
    <property type="match status" value="1"/>
</dbReference>
<feature type="transmembrane region" description="Helical" evidence="7">
    <location>
        <begin position="212"/>
        <end position="235"/>
    </location>
</feature>
<feature type="compositionally biased region" description="Low complexity" evidence="6">
    <location>
        <begin position="665"/>
        <end position="677"/>
    </location>
</feature>
<dbReference type="InterPro" id="IPR058650">
    <property type="entry name" value="Msy1/2-like"/>
</dbReference>
<dbReference type="AlphaFoldDB" id="A0A261XYW6"/>
<dbReference type="PROSITE" id="PS00018">
    <property type="entry name" value="EF_HAND_1"/>
    <property type="match status" value="1"/>
</dbReference>
<dbReference type="Pfam" id="PF00924">
    <property type="entry name" value="MS_channel_2nd"/>
    <property type="match status" value="1"/>
</dbReference>
<proteinExistence type="predicted"/>
<feature type="transmembrane region" description="Helical" evidence="7">
    <location>
        <begin position="90"/>
        <end position="112"/>
    </location>
</feature>
<dbReference type="InterPro" id="IPR006685">
    <property type="entry name" value="MscS_channel_2nd"/>
</dbReference>
<gene>
    <name evidence="9" type="ORF">BZG36_03090</name>
</gene>
<feature type="compositionally biased region" description="Polar residues" evidence="6">
    <location>
        <begin position="28"/>
        <end position="40"/>
    </location>
</feature>
<feature type="region of interest" description="Disordered" evidence="6">
    <location>
        <begin position="649"/>
        <end position="681"/>
    </location>
</feature>
<dbReference type="PROSITE" id="PS50222">
    <property type="entry name" value="EF_HAND_2"/>
    <property type="match status" value="1"/>
</dbReference>
<dbReference type="SUPFAM" id="SSF47473">
    <property type="entry name" value="EF-hand"/>
    <property type="match status" value="1"/>
</dbReference>
<feature type="transmembrane region" description="Helical" evidence="7">
    <location>
        <begin position="174"/>
        <end position="192"/>
    </location>
</feature>
<feature type="region of interest" description="Disordered" evidence="6">
    <location>
        <begin position="789"/>
        <end position="834"/>
    </location>
</feature>
<dbReference type="PANTHER" id="PTHR31323">
    <property type="entry name" value="MECHANOSENSITIVE ION CHANNEL PROTEIN MSY2"/>
    <property type="match status" value="1"/>
</dbReference>
<keyword evidence="2 7" id="KW-0812">Transmembrane</keyword>
<feature type="domain" description="EF-hand" evidence="8">
    <location>
        <begin position="368"/>
        <end position="403"/>
    </location>
</feature>
<dbReference type="Gene3D" id="2.30.30.60">
    <property type="match status" value="1"/>
</dbReference>
<name>A0A261XYW6_9FUNG</name>
<protein>
    <recommendedName>
        <fullName evidence="8">EF-hand domain-containing protein</fullName>
    </recommendedName>
</protein>
<feature type="transmembrane region" description="Helical" evidence="7">
    <location>
        <begin position="421"/>
        <end position="441"/>
    </location>
</feature>
<feature type="compositionally biased region" description="Polar residues" evidence="6">
    <location>
        <begin position="812"/>
        <end position="827"/>
    </location>
</feature>
<comment type="subcellular location">
    <subcellularLocation>
        <location evidence="1">Membrane</location>
    </subcellularLocation>
</comment>
<evidence type="ECO:0000313" key="9">
    <source>
        <dbReference type="EMBL" id="OZJ03567.1"/>
    </source>
</evidence>
<evidence type="ECO:0000256" key="1">
    <source>
        <dbReference type="ARBA" id="ARBA00004370"/>
    </source>
</evidence>
<dbReference type="InterPro" id="IPR023408">
    <property type="entry name" value="MscS_beta-dom_sf"/>
</dbReference>
<feature type="transmembrane region" description="Helical" evidence="7">
    <location>
        <begin position="124"/>
        <end position="143"/>
    </location>
</feature>
<dbReference type="OrthoDB" id="544685at2759"/>